<dbReference type="Proteomes" id="UP000003423">
    <property type="component" value="Unassembled WGS sequence"/>
</dbReference>
<keyword evidence="1" id="KW-0472">Membrane</keyword>
<feature type="transmembrane region" description="Helical" evidence="1">
    <location>
        <begin position="16"/>
        <end position="37"/>
    </location>
</feature>
<accession>I3D3D5</accession>
<keyword evidence="3" id="KW-1185">Reference proteome</keyword>
<dbReference type="PATRIC" id="fig|859350.6.peg.705"/>
<comment type="caution">
    <text evidence="2">The sequence shown here is derived from an EMBL/GenBank/DDBJ whole genome shotgun (WGS) entry which is preliminary data.</text>
</comment>
<sequence length="172" mass="18922">MYKSVNIEMALQSKMTVYVAIGGVFALMGGIVFYASLDNVDLDQIEINLVSVELRDSNAANNQVKLDVTFLIKNPSDKTLTVSTIDYQLYADDVLLGSGLYSTADIALPGRALFHEGAEVPLKNIFILSKSDENSEIYEDVVNGKITSFTAEGRIITQTSWSESEKEFKSGY</sequence>
<protein>
    <recommendedName>
        <fullName evidence="4">Water stress and hypersensitive response domain-containing protein</fullName>
    </recommendedName>
</protein>
<dbReference type="EMBL" id="AEXL02000075">
    <property type="protein sequence ID" value="EIJ66228.1"/>
    <property type="molecule type" value="Genomic_DNA"/>
</dbReference>
<evidence type="ECO:0000313" key="2">
    <source>
        <dbReference type="EMBL" id="EIJ66228.1"/>
    </source>
</evidence>
<evidence type="ECO:0000313" key="3">
    <source>
        <dbReference type="Proteomes" id="UP000003423"/>
    </source>
</evidence>
<evidence type="ECO:0000256" key="1">
    <source>
        <dbReference type="SAM" id="Phobius"/>
    </source>
</evidence>
<dbReference type="Gene3D" id="2.60.40.1820">
    <property type="match status" value="1"/>
</dbReference>
<dbReference type="AlphaFoldDB" id="I3D3D5"/>
<name>I3D3D5_9ARCH</name>
<keyword evidence="1" id="KW-1133">Transmembrane helix</keyword>
<dbReference type="SUPFAM" id="SSF117070">
    <property type="entry name" value="LEA14-like"/>
    <property type="match status" value="1"/>
</dbReference>
<reference evidence="2 3" key="1">
    <citation type="journal article" date="2012" name="J. Bacteriol.">
        <title>Genome sequence of "Candidatus Nitrosopumilus salaria" BD31, an ammonia-oxidizing archaeon from the San Francisco Bay estuary.</title>
        <authorList>
            <person name="Mosier A.C."/>
            <person name="Allen E.E."/>
            <person name="Kim M."/>
            <person name="Ferriera S."/>
            <person name="Francis C.A."/>
        </authorList>
    </citation>
    <scope>NUCLEOTIDE SEQUENCE [LARGE SCALE GENOMIC DNA]</scope>
    <source>
        <strain evidence="2 3">BD31</strain>
    </source>
</reference>
<evidence type="ECO:0008006" key="4">
    <source>
        <dbReference type="Google" id="ProtNLM"/>
    </source>
</evidence>
<keyword evidence="1" id="KW-0812">Transmembrane</keyword>
<organism evidence="2 3">
    <name type="scientific">Candidatus Nitrosopumilus salarius BD31</name>
    <dbReference type="NCBI Taxonomy" id="859350"/>
    <lineage>
        <taxon>Archaea</taxon>
        <taxon>Nitrososphaerota</taxon>
        <taxon>Nitrososphaeria</taxon>
        <taxon>Nitrosopumilales</taxon>
        <taxon>Nitrosopumilaceae</taxon>
        <taxon>Nitrosopumilus</taxon>
    </lineage>
</organism>
<proteinExistence type="predicted"/>
<gene>
    <name evidence="2" type="ORF">BD31_I0343</name>
</gene>